<proteinExistence type="predicted"/>
<feature type="compositionally biased region" description="Basic and acidic residues" evidence="1">
    <location>
        <begin position="1"/>
        <end position="14"/>
    </location>
</feature>
<dbReference type="Proteomes" id="UP001296104">
    <property type="component" value="Unassembled WGS sequence"/>
</dbReference>
<feature type="compositionally biased region" description="Basic residues" evidence="1">
    <location>
        <begin position="107"/>
        <end position="120"/>
    </location>
</feature>
<protein>
    <recommendedName>
        <fullName evidence="2">DUF7626 domain-containing protein</fullName>
    </recommendedName>
</protein>
<dbReference type="AlphaFoldDB" id="A0AAI9EFJ4"/>
<feature type="region of interest" description="Disordered" evidence="1">
    <location>
        <begin position="1"/>
        <end position="133"/>
    </location>
</feature>
<name>A0AAI9EFJ4_9PEZI</name>
<evidence type="ECO:0000313" key="4">
    <source>
        <dbReference type="Proteomes" id="UP001296104"/>
    </source>
</evidence>
<evidence type="ECO:0000256" key="1">
    <source>
        <dbReference type="SAM" id="MobiDB-lite"/>
    </source>
</evidence>
<reference evidence="3" key="1">
    <citation type="submission" date="2023-11" db="EMBL/GenBank/DDBJ databases">
        <authorList>
            <person name="Alioto T."/>
            <person name="Alioto T."/>
            <person name="Gomez Garrido J."/>
        </authorList>
    </citation>
    <scope>NUCLEOTIDE SEQUENCE</scope>
</reference>
<feature type="domain" description="DUF7626" evidence="2">
    <location>
        <begin position="413"/>
        <end position="456"/>
    </location>
</feature>
<keyword evidence="4" id="KW-1185">Reference proteome</keyword>
<feature type="compositionally biased region" description="Low complexity" evidence="1">
    <location>
        <begin position="29"/>
        <end position="39"/>
    </location>
</feature>
<accession>A0AAI9EFJ4</accession>
<feature type="region of interest" description="Disordered" evidence="1">
    <location>
        <begin position="185"/>
        <end position="206"/>
    </location>
</feature>
<dbReference type="Pfam" id="PF24625">
    <property type="entry name" value="DUF7626"/>
    <property type="match status" value="1"/>
</dbReference>
<comment type="caution">
    <text evidence="3">The sequence shown here is derived from an EMBL/GenBank/DDBJ whole genome shotgun (WGS) entry which is preliminary data.</text>
</comment>
<dbReference type="EMBL" id="CAVMBE010000124">
    <property type="protein sequence ID" value="CAK4034568.1"/>
    <property type="molecule type" value="Genomic_DNA"/>
</dbReference>
<sequence>MDARTRAGKRKAEAEPTATVDVADRDDSGSQSSSSNSSQAIATSRRLRSQQSKESDDEDEDPIRRPTKRRKTVRSADETSSDSSSSDRESPESDEDELSGTVNLDRRTRKVRQQKRRAANRFRNVPEGAGHTYTFDLSNQDRVRWIGTTECYTCVGTYFAISKERCFIGHWNYELTHRSLAQRVKSNRRNKSAQTDPEGTRCGARDPNEYAVDDDAFNFIRRNVKDRLNEWQFLSSWGPITNLMRDSLIMICPEGNKDTGSRYVGDAVVAGIQEWLGMRTLDPQPQGQYQSFVVWHDGSTRPPRKLFQGGNPARRGDAWRRYNQSVNGKCEHQAVRGDGKSLTHALLDPDASAGESEVDTTAQCRRWDVWQLQLSLPLETSSLESLSVSGGGGGANWGVGFRSCLLCGPITIDYDSDDARLIELKQQDHTDALLAETLAKEGRMRFSAVDCRYERLDDELSGWHAGEDDKLKEIFDSLEQKLKESLAEMEQTGHRSFMT</sequence>
<evidence type="ECO:0000259" key="2">
    <source>
        <dbReference type="Pfam" id="PF24625"/>
    </source>
</evidence>
<dbReference type="InterPro" id="IPR056043">
    <property type="entry name" value="DUF7626"/>
</dbReference>
<gene>
    <name evidence="3" type="ORF">LECACI_7A009726</name>
</gene>
<organism evidence="3 4">
    <name type="scientific">Lecanosticta acicola</name>
    <dbReference type="NCBI Taxonomy" id="111012"/>
    <lineage>
        <taxon>Eukaryota</taxon>
        <taxon>Fungi</taxon>
        <taxon>Dikarya</taxon>
        <taxon>Ascomycota</taxon>
        <taxon>Pezizomycotina</taxon>
        <taxon>Dothideomycetes</taxon>
        <taxon>Dothideomycetidae</taxon>
        <taxon>Mycosphaerellales</taxon>
        <taxon>Mycosphaerellaceae</taxon>
        <taxon>Lecanosticta</taxon>
    </lineage>
</organism>
<evidence type="ECO:0000313" key="3">
    <source>
        <dbReference type="EMBL" id="CAK4034568.1"/>
    </source>
</evidence>